<name>A0A0R3S3V3_9BILA</name>
<protein>
    <submittedName>
        <fullName evidence="2">Fam-a protein</fullName>
    </submittedName>
</protein>
<sequence>MSHNCEVSAQNDNTISNDYAEVRVLLDQYYEITARKYGIFHDYDSKKVSKDLKDIPTDDGTEASINRKEGVVGDLFENDILLTLPQVKTLLNEDIKSSKLLE</sequence>
<evidence type="ECO:0000313" key="1">
    <source>
        <dbReference type="Proteomes" id="UP000050640"/>
    </source>
</evidence>
<proteinExistence type="predicted"/>
<dbReference type="AlphaFoldDB" id="A0A0R3S3V3"/>
<dbReference type="STRING" id="1147741.A0A0R3S3V3"/>
<dbReference type="WBParaSite" id="EEL_0000945601-mRNA-1">
    <property type="protein sequence ID" value="EEL_0000945601-mRNA-1"/>
    <property type="gene ID" value="EEL_0000945601"/>
</dbReference>
<evidence type="ECO:0000313" key="2">
    <source>
        <dbReference type="WBParaSite" id="EEL_0000945601-mRNA-1"/>
    </source>
</evidence>
<dbReference type="Proteomes" id="UP000050640">
    <property type="component" value="Unplaced"/>
</dbReference>
<keyword evidence="1" id="KW-1185">Reference proteome</keyword>
<organism evidence="1 2">
    <name type="scientific">Elaeophora elaphi</name>
    <dbReference type="NCBI Taxonomy" id="1147741"/>
    <lineage>
        <taxon>Eukaryota</taxon>
        <taxon>Metazoa</taxon>
        <taxon>Ecdysozoa</taxon>
        <taxon>Nematoda</taxon>
        <taxon>Chromadorea</taxon>
        <taxon>Rhabditida</taxon>
        <taxon>Spirurina</taxon>
        <taxon>Spiruromorpha</taxon>
        <taxon>Filarioidea</taxon>
        <taxon>Onchocercidae</taxon>
        <taxon>Elaeophora</taxon>
    </lineage>
</organism>
<accession>A0A0R3S3V3</accession>
<reference evidence="2" key="1">
    <citation type="submission" date="2017-02" db="UniProtKB">
        <authorList>
            <consortium name="WormBaseParasite"/>
        </authorList>
    </citation>
    <scope>IDENTIFICATION</scope>
</reference>